<comment type="caution">
    <text evidence="3">The sequence shown here is derived from an EMBL/GenBank/DDBJ whole genome shotgun (WGS) entry which is preliminary data.</text>
</comment>
<protein>
    <submittedName>
        <fullName evidence="3">Prepilin peptidase</fullName>
        <ecNumber evidence="3">3.4.23.43</ecNumber>
    </submittedName>
</protein>
<dbReference type="EC" id="3.4.23.43" evidence="3"/>
<keyword evidence="4" id="KW-1185">Reference proteome</keyword>
<keyword evidence="1" id="KW-1133">Transmembrane helix</keyword>
<dbReference type="InterPro" id="IPR000045">
    <property type="entry name" value="Prepilin_IV_endopep_pep"/>
</dbReference>
<dbReference type="Pfam" id="PF01478">
    <property type="entry name" value="Peptidase_A24"/>
    <property type="match status" value="1"/>
</dbReference>
<feature type="transmembrane region" description="Helical" evidence="1">
    <location>
        <begin position="38"/>
        <end position="54"/>
    </location>
</feature>
<sequence length="175" mass="18916">MLDLSADQVHLVFFLAMLPIALWVMLSDLRSMRIPNRAVAATVLVFAVAGFVVLPAEVWLWRWVNLIVVLAVGIVLNIVARVGEGDVKFAAAAAPFFAQGHASVVMFLLTACLLGAFVAHRVLRRIAAVRALAPDWASWSRKEFPMGVALAATLMAYLASLAFPSLTLALISMSK</sequence>
<keyword evidence="3" id="KW-0378">Hydrolase</keyword>
<name>A0ABT2NQX2_9RHOB</name>
<evidence type="ECO:0000256" key="1">
    <source>
        <dbReference type="SAM" id="Phobius"/>
    </source>
</evidence>
<gene>
    <name evidence="3" type="ORF">N5I32_10200</name>
</gene>
<proteinExistence type="predicted"/>
<feature type="transmembrane region" description="Helical" evidence="1">
    <location>
        <begin position="6"/>
        <end position="26"/>
    </location>
</feature>
<feature type="transmembrane region" description="Helical" evidence="1">
    <location>
        <begin position="60"/>
        <end position="80"/>
    </location>
</feature>
<accession>A0ABT2NQX2</accession>
<dbReference type="Gene3D" id="1.20.120.1220">
    <property type="match status" value="1"/>
</dbReference>
<feature type="transmembrane region" description="Helical" evidence="1">
    <location>
        <begin position="92"/>
        <end position="119"/>
    </location>
</feature>
<evidence type="ECO:0000313" key="4">
    <source>
        <dbReference type="Proteomes" id="UP001205601"/>
    </source>
</evidence>
<evidence type="ECO:0000313" key="3">
    <source>
        <dbReference type="EMBL" id="MCT8329885.1"/>
    </source>
</evidence>
<reference evidence="4" key="1">
    <citation type="submission" date="2023-07" db="EMBL/GenBank/DDBJ databases">
        <title>Defluviimonas sediminis sp. nov., isolated from mangrove sediment.</title>
        <authorList>
            <person name="Liu L."/>
            <person name="Li J."/>
            <person name="Huang Y."/>
            <person name="Pan J."/>
            <person name="Li M."/>
        </authorList>
    </citation>
    <scope>NUCLEOTIDE SEQUENCE [LARGE SCALE GENOMIC DNA]</scope>
    <source>
        <strain evidence="4">FT324</strain>
    </source>
</reference>
<keyword evidence="1" id="KW-0812">Transmembrane</keyword>
<dbReference type="EMBL" id="JAOCQF010000001">
    <property type="protein sequence ID" value="MCT8329885.1"/>
    <property type="molecule type" value="Genomic_DNA"/>
</dbReference>
<feature type="domain" description="Prepilin type IV endopeptidase peptidase" evidence="2">
    <location>
        <begin position="17"/>
        <end position="119"/>
    </location>
</feature>
<dbReference type="RefSeq" id="WP_261495443.1">
    <property type="nucleotide sequence ID" value="NZ_JAOCQF010000001.1"/>
</dbReference>
<evidence type="ECO:0000259" key="2">
    <source>
        <dbReference type="Pfam" id="PF01478"/>
    </source>
</evidence>
<feature type="transmembrane region" description="Helical" evidence="1">
    <location>
        <begin position="148"/>
        <end position="171"/>
    </location>
</feature>
<organism evidence="3 4">
    <name type="scientific">Albidovulum sediminis</name>
    <dbReference type="NCBI Taxonomy" id="3066345"/>
    <lineage>
        <taxon>Bacteria</taxon>
        <taxon>Pseudomonadati</taxon>
        <taxon>Pseudomonadota</taxon>
        <taxon>Alphaproteobacteria</taxon>
        <taxon>Rhodobacterales</taxon>
        <taxon>Paracoccaceae</taxon>
        <taxon>Albidovulum</taxon>
    </lineage>
</organism>
<keyword evidence="1" id="KW-0472">Membrane</keyword>
<dbReference type="Proteomes" id="UP001205601">
    <property type="component" value="Unassembled WGS sequence"/>
</dbReference>
<dbReference type="GO" id="GO:0004190">
    <property type="term" value="F:aspartic-type endopeptidase activity"/>
    <property type="evidence" value="ECO:0007669"/>
    <property type="project" value="UniProtKB-EC"/>
</dbReference>